<dbReference type="SUPFAM" id="SSF52540">
    <property type="entry name" value="P-loop containing nucleoside triphosphate hydrolases"/>
    <property type="match status" value="1"/>
</dbReference>
<dbReference type="GO" id="GO:0004197">
    <property type="term" value="F:cysteine-type endopeptidase activity"/>
    <property type="evidence" value="ECO:0007669"/>
    <property type="project" value="InterPro"/>
</dbReference>
<evidence type="ECO:0000313" key="4">
    <source>
        <dbReference type="EMBL" id="PSB24758.1"/>
    </source>
</evidence>
<keyword evidence="1" id="KW-1133">Transmembrane helix</keyword>
<feature type="transmembrane region" description="Helical" evidence="1">
    <location>
        <begin position="716"/>
        <end position="737"/>
    </location>
</feature>
<dbReference type="RefSeq" id="WP_106259571.1">
    <property type="nucleotide sequence ID" value="NZ_CAWNSW010000111.1"/>
</dbReference>
<keyword evidence="1" id="KW-0472">Membrane</keyword>
<reference evidence="5" key="1">
    <citation type="submission" date="2018-02" db="EMBL/GenBank/DDBJ databases">
        <authorList>
            <person name="Moore K."/>
            <person name="Momper L."/>
        </authorList>
    </citation>
    <scope>NUCLEOTIDE SEQUENCE [LARGE SCALE GENOMIC DNA]</scope>
    <source>
        <strain evidence="5">ULC18</strain>
    </source>
</reference>
<comment type="caution">
    <text evidence="4">The sequence shown here is derived from an EMBL/GenBank/DDBJ whole genome shotgun (WGS) entry which is preliminary data.</text>
</comment>
<dbReference type="SUPFAM" id="SSF52129">
    <property type="entry name" value="Caspase-like"/>
    <property type="match status" value="1"/>
</dbReference>
<evidence type="ECO:0000259" key="2">
    <source>
        <dbReference type="Pfam" id="PF00656"/>
    </source>
</evidence>
<evidence type="ECO:0000256" key="1">
    <source>
        <dbReference type="SAM" id="Phobius"/>
    </source>
</evidence>
<dbReference type="InterPro" id="IPR029030">
    <property type="entry name" value="Caspase-like_dom_sf"/>
</dbReference>
<dbReference type="EMBL" id="PVWK01000140">
    <property type="protein sequence ID" value="PSB24758.1"/>
    <property type="molecule type" value="Genomic_DNA"/>
</dbReference>
<organism evidence="4 5">
    <name type="scientific">Stenomitos frigidus ULC18</name>
    <dbReference type="NCBI Taxonomy" id="2107698"/>
    <lineage>
        <taxon>Bacteria</taxon>
        <taxon>Bacillati</taxon>
        <taxon>Cyanobacteriota</taxon>
        <taxon>Cyanophyceae</taxon>
        <taxon>Leptolyngbyales</taxon>
        <taxon>Leptolyngbyaceae</taxon>
        <taxon>Stenomitos</taxon>
    </lineage>
</organism>
<dbReference type="InterPro" id="IPR011600">
    <property type="entry name" value="Pept_C14_caspase"/>
</dbReference>
<feature type="domain" description="Novel STAND NTPase 1" evidence="3">
    <location>
        <begin position="259"/>
        <end position="667"/>
    </location>
</feature>
<keyword evidence="5" id="KW-1185">Reference proteome</keyword>
<dbReference type="Gene3D" id="3.40.50.1460">
    <property type="match status" value="1"/>
</dbReference>
<dbReference type="InterPro" id="IPR049052">
    <property type="entry name" value="nSTAND1"/>
</dbReference>
<dbReference type="Proteomes" id="UP000239576">
    <property type="component" value="Unassembled WGS sequence"/>
</dbReference>
<dbReference type="OrthoDB" id="464342at2"/>
<keyword evidence="1" id="KW-0812">Transmembrane</keyword>
<dbReference type="Pfam" id="PF20703">
    <property type="entry name" value="nSTAND1"/>
    <property type="match status" value="1"/>
</dbReference>
<evidence type="ECO:0000259" key="3">
    <source>
        <dbReference type="Pfam" id="PF20703"/>
    </source>
</evidence>
<dbReference type="InterPro" id="IPR027417">
    <property type="entry name" value="P-loop_NTPase"/>
</dbReference>
<dbReference type="AlphaFoldDB" id="A0A2T1DW84"/>
<dbReference type="Pfam" id="PF00656">
    <property type="entry name" value="Peptidase_C14"/>
    <property type="match status" value="1"/>
</dbReference>
<dbReference type="Gene3D" id="3.40.50.300">
    <property type="entry name" value="P-loop containing nucleotide triphosphate hydrolases"/>
    <property type="match status" value="1"/>
</dbReference>
<feature type="domain" description="Peptidase C14 caspase" evidence="2">
    <location>
        <begin position="5"/>
        <end position="202"/>
    </location>
</feature>
<proteinExistence type="predicted"/>
<gene>
    <name evidence="4" type="ORF">C7B82_25440</name>
</gene>
<sequence length="985" mass="109690">MSRDALVVGINLYQPGGLQQLRSPANDAEAIAQRLEQYGHFRVWRLPEFLDPFDHNAHRIAQNQTVTATQLEEALVRLFKPEGEHIPETALFYFSGHGLRKNRGIQEGFLATSEVNPDTDQWGLSLQWLRRLLQASSVRQQIVWLDCCYSGELLNFEEADPGDRGKGRDRCFIAASREFEVAYAEAGGPHSVLTEALIRALDPTERPNGVVTNFTITEFLESHLRTATQSPLFANSGGKIMLTGRPQVPDRVVAEEKCPYKALNYFDCNDEDPKYFFGRTALTDALIEKVRTGDFLAVVGASGSGKSSVVRAGLMHQLKSSSRLSGSNQWSIHLFQPGVHPLQSLTNAFLTAEASTVDQAAQLQKLTHLISAGSTGLGHLVDATPHRLVLVIDQFEECFTQCRDEAERQEFFACLLGALERSDHKLCLVLTLRADFLGKCLEQDYSGLAKQIQDHLVPVTPMTREELEQAIVEPAKQVGLEIEPDLVSQMIIDVQGAPGSLPLLQYTLTELWQHRAVNWLTFAAYTNLGGVRGTLQQSAEALYAALNAQEQDVAKHIFLELTQLGDGDGVADTRRQVPKREFISTQQSAAMVEAVLLRLLEARLLVTTELIEKNQAARHVEVIDVAHEALIRYWPRLHGWIEENRVALRKKHELEAAAGVWLENGKATELAYLLQGSKLSEARAFIQEHGDRLPLSSTAIAFIHISRVQERQRQRMRWSIILAFPTLIILFLGVFGLQQQTSKQRIQQTIQGLFLSDDPATVAQALPLSFTAAQQLERNPTNENIDLALSYYRRIMVVTSRLAKQPPNPLNSPFSQAHAQAESGMAALINRYRMGELKNDLEHPQFGKPIPNAKFTLFEKAFTHGALQTTYKILMLNFGAGADLNRDGQLSEDEAQLMPCETLKEIETLWQAQKSNCSWDDTTCIEMPIDKTQKLSSQSLATAIFDPAGVEYAIDRIKACHPIKNKTAASSVNPSLNSSNGHQSS</sequence>
<protein>
    <submittedName>
        <fullName evidence="4">Uncharacterized protein</fullName>
    </submittedName>
</protein>
<dbReference type="GO" id="GO:0006508">
    <property type="term" value="P:proteolysis"/>
    <property type="evidence" value="ECO:0007669"/>
    <property type="project" value="InterPro"/>
</dbReference>
<evidence type="ECO:0000313" key="5">
    <source>
        <dbReference type="Proteomes" id="UP000239576"/>
    </source>
</evidence>
<name>A0A2T1DW84_9CYAN</name>
<accession>A0A2T1DW84</accession>
<reference evidence="4 5" key="2">
    <citation type="submission" date="2018-03" db="EMBL/GenBank/DDBJ databases">
        <title>The ancient ancestry and fast evolution of plastids.</title>
        <authorList>
            <person name="Moore K.R."/>
            <person name="Magnabosco C."/>
            <person name="Momper L."/>
            <person name="Gold D.A."/>
            <person name="Bosak T."/>
            <person name="Fournier G.P."/>
        </authorList>
    </citation>
    <scope>NUCLEOTIDE SEQUENCE [LARGE SCALE GENOMIC DNA]</scope>
    <source>
        <strain evidence="4 5">ULC18</strain>
    </source>
</reference>